<reference evidence="1 2" key="1">
    <citation type="submission" date="2019-08" db="EMBL/GenBank/DDBJ databases">
        <title>Actinomadura sp. nov. CYP1-5 isolated from mountain soil.</title>
        <authorList>
            <person name="Songsumanus A."/>
            <person name="Kuncharoen N."/>
            <person name="Kudo T."/>
            <person name="Yuki M."/>
            <person name="Igarashi Y."/>
            <person name="Tanasupawat S."/>
        </authorList>
    </citation>
    <scope>NUCLEOTIDE SEQUENCE [LARGE SCALE GENOMIC DNA]</scope>
    <source>
        <strain evidence="1 2">GKU157</strain>
    </source>
</reference>
<dbReference type="RefSeq" id="WP_148349678.1">
    <property type="nucleotide sequence ID" value="NZ_JBHSBF010000009.1"/>
</dbReference>
<dbReference type="EMBL" id="VSFF01000004">
    <property type="protein sequence ID" value="TYC15883.1"/>
    <property type="molecule type" value="Genomic_DNA"/>
</dbReference>
<keyword evidence="2" id="KW-1185">Reference proteome</keyword>
<dbReference type="Proteomes" id="UP000322634">
    <property type="component" value="Unassembled WGS sequence"/>
</dbReference>
<dbReference type="Gene3D" id="3.40.50.300">
    <property type="entry name" value="P-loop containing nucleotide triphosphate hydrolases"/>
    <property type="match status" value="1"/>
</dbReference>
<proteinExistence type="predicted"/>
<organism evidence="1 2">
    <name type="scientific">Actinomadura syzygii</name>
    <dbReference type="NCBI Taxonomy" id="1427538"/>
    <lineage>
        <taxon>Bacteria</taxon>
        <taxon>Bacillati</taxon>
        <taxon>Actinomycetota</taxon>
        <taxon>Actinomycetes</taxon>
        <taxon>Streptosporangiales</taxon>
        <taxon>Thermomonosporaceae</taxon>
        <taxon>Actinomadura</taxon>
    </lineage>
</organism>
<evidence type="ECO:0000313" key="2">
    <source>
        <dbReference type="Proteomes" id="UP000322634"/>
    </source>
</evidence>
<gene>
    <name evidence="1" type="ORF">FXF65_11115</name>
</gene>
<dbReference type="InterPro" id="IPR027417">
    <property type="entry name" value="P-loop_NTPase"/>
</dbReference>
<dbReference type="SUPFAM" id="SSF52540">
    <property type="entry name" value="P-loop containing nucleoside triphosphate hydrolases"/>
    <property type="match status" value="1"/>
</dbReference>
<comment type="caution">
    <text evidence="1">The sequence shown here is derived from an EMBL/GenBank/DDBJ whole genome shotgun (WGS) entry which is preliminary data.</text>
</comment>
<protein>
    <submittedName>
        <fullName evidence="1">Uncharacterized protein</fullName>
    </submittedName>
</protein>
<evidence type="ECO:0000313" key="1">
    <source>
        <dbReference type="EMBL" id="TYC15883.1"/>
    </source>
</evidence>
<dbReference type="AlphaFoldDB" id="A0A5D0UE71"/>
<name>A0A5D0UE71_9ACTN</name>
<sequence>MTEGAFCATVLGAPKAGASTLVNALAGARTLPAPVSTRPGVPVAVSFVRGEGDAVLVLPPEMAELVRRRMGELGDGPAGRIASRFLAPSLDEFVPVVGTSPVHSVLADLRSLLGGRSADSPMPVASLSVPAAWSPGVVTCLDGPYEAVAELPCTGCLIVLDYAHLGTNEEAAMLRHAANVVKQVGADRVAIVVNRIDLWTPLDAETESERVTEYVSHVDVTFPISGIPVLTTSARWGLAGAAYLNNGTGADTLELLYPSNGTPRAATELSLVANELWTASGVGALRDEILLPWSLTVADGVSG</sequence>
<accession>A0A5D0UE71</accession>